<keyword evidence="1" id="KW-0805">Transcription regulation</keyword>
<keyword evidence="2" id="KW-0238">DNA-binding</keyword>
<evidence type="ECO:0000313" key="5">
    <source>
        <dbReference type="EMBL" id="QRO77019.1"/>
    </source>
</evidence>
<dbReference type="GO" id="GO:0004519">
    <property type="term" value="F:endonuclease activity"/>
    <property type="evidence" value="ECO:0007669"/>
    <property type="project" value="UniProtKB-KW"/>
</dbReference>
<dbReference type="InterPro" id="IPR044925">
    <property type="entry name" value="His-Me_finger_sf"/>
</dbReference>
<dbReference type="InterPro" id="IPR036955">
    <property type="entry name" value="AP2/ERF_dom_sf"/>
</dbReference>
<keyword evidence="6" id="KW-1185">Reference proteome</keyword>
<reference evidence="5 6" key="1">
    <citation type="submission" date="2021-02" db="EMBL/GenBank/DDBJ databases">
        <title>FDA dAtabase for Regulatory Grade micrObial Sequences (FDA-ARGOS): Supporting development and validation of Infectious Disease Dx tests.</title>
        <authorList>
            <person name="Minogue T."/>
            <person name="Wolcott M."/>
            <person name="Wasieloski L."/>
            <person name="Aguilar W."/>
            <person name="Moore D."/>
            <person name="Jaissle J."/>
            <person name="Tallon L."/>
            <person name="Sadzewicz L."/>
            <person name="Zhao X."/>
            <person name="Boylan J."/>
            <person name="Ott S."/>
            <person name="Bowen H."/>
            <person name="Vavikolanu K."/>
            <person name="Mehta A."/>
            <person name="Aluvathingal J."/>
            <person name="Nadendla S."/>
            <person name="Yan Y."/>
            <person name="Sichtig H."/>
        </authorList>
    </citation>
    <scope>NUCLEOTIDE SEQUENCE [LARGE SCALE GENOMIC DNA]</scope>
    <source>
        <strain evidence="5 6">FDAARGOS_1272</strain>
    </source>
</reference>
<dbReference type="SUPFAM" id="SSF54060">
    <property type="entry name" value="His-Me finger endonucleases"/>
    <property type="match status" value="1"/>
</dbReference>
<organism evidence="5 6">
    <name type="scientific">Burkholderia dolosa</name>
    <dbReference type="NCBI Taxonomy" id="152500"/>
    <lineage>
        <taxon>Bacteria</taxon>
        <taxon>Pseudomonadati</taxon>
        <taxon>Pseudomonadota</taxon>
        <taxon>Betaproteobacteria</taxon>
        <taxon>Burkholderiales</taxon>
        <taxon>Burkholderiaceae</taxon>
        <taxon>Burkholderia</taxon>
        <taxon>Burkholderia cepacia complex</taxon>
    </lineage>
</organism>
<keyword evidence="3" id="KW-0804">Transcription</keyword>
<dbReference type="AlphaFoldDB" id="A0A892I897"/>
<gene>
    <name evidence="5" type="ORF">I6K02_14170</name>
</gene>
<feature type="domain" description="AP2/ERF" evidence="4">
    <location>
        <begin position="93"/>
        <end position="165"/>
    </location>
</feature>
<dbReference type="InterPro" id="IPR001471">
    <property type="entry name" value="AP2/ERF_dom"/>
</dbReference>
<dbReference type="Gene3D" id="3.90.75.20">
    <property type="match status" value="1"/>
</dbReference>
<dbReference type="Proteomes" id="UP000625568">
    <property type="component" value="Chromosome 1"/>
</dbReference>
<name>A0A892I897_9BURK</name>
<dbReference type="Gene3D" id="3.30.730.10">
    <property type="entry name" value="AP2/ERF domain"/>
    <property type="match status" value="1"/>
</dbReference>
<protein>
    <submittedName>
        <fullName evidence="5">HNH endonuclease</fullName>
    </submittedName>
</protein>
<evidence type="ECO:0000313" key="6">
    <source>
        <dbReference type="Proteomes" id="UP000625568"/>
    </source>
</evidence>
<keyword evidence="5" id="KW-0255">Endonuclease</keyword>
<dbReference type="GO" id="GO:0003677">
    <property type="term" value="F:DNA binding"/>
    <property type="evidence" value="ECO:0007669"/>
    <property type="project" value="UniProtKB-KW"/>
</dbReference>
<evidence type="ECO:0000256" key="1">
    <source>
        <dbReference type="ARBA" id="ARBA00023015"/>
    </source>
</evidence>
<dbReference type="GO" id="GO:0003700">
    <property type="term" value="F:DNA-binding transcription factor activity"/>
    <property type="evidence" value="ECO:0007669"/>
    <property type="project" value="InterPro"/>
</dbReference>
<accession>A0A892I897</accession>
<dbReference type="GeneID" id="93127802"/>
<keyword evidence="5" id="KW-0540">Nuclease</keyword>
<dbReference type="InterPro" id="IPR003615">
    <property type="entry name" value="HNH_nuc"/>
</dbReference>
<dbReference type="PROSITE" id="PS51032">
    <property type="entry name" value="AP2_ERF"/>
    <property type="match status" value="1"/>
</dbReference>
<dbReference type="Pfam" id="PF13392">
    <property type="entry name" value="HNH_3"/>
    <property type="match status" value="1"/>
</dbReference>
<evidence type="ECO:0000259" key="4">
    <source>
        <dbReference type="PROSITE" id="PS51032"/>
    </source>
</evidence>
<dbReference type="RefSeq" id="WP_045552444.1">
    <property type="nucleotide sequence ID" value="NZ_CABVPR010000006.1"/>
</dbReference>
<evidence type="ECO:0000256" key="2">
    <source>
        <dbReference type="ARBA" id="ARBA00023125"/>
    </source>
</evidence>
<sequence length="165" mass="18631">MDTLTQDRLHQVLSYDPVTGAFVWLQSTSNRAPAGAIAGTMQPNGYLRITIDGVRMYAHRLAWLYVYGEWPSGDIDHIDGVRTNNAVNNLRDVPRGVNMQNQRRARSNNRTSGLLGVTWHARRHRWCAQIQVDGKRKGIGYFDDAETAHQAYLDAKRKLHAGCSI</sequence>
<dbReference type="SUPFAM" id="SSF54171">
    <property type="entry name" value="DNA-binding domain"/>
    <property type="match status" value="1"/>
</dbReference>
<dbReference type="EMBL" id="CP069482">
    <property type="protein sequence ID" value="QRO77019.1"/>
    <property type="molecule type" value="Genomic_DNA"/>
</dbReference>
<keyword evidence="5" id="KW-0378">Hydrolase</keyword>
<evidence type="ECO:0000256" key="3">
    <source>
        <dbReference type="ARBA" id="ARBA00023163"/>
    </source>
</evidence>
<dbReference type="InterPro" id="IPR016177">
    <property type="entry name" value="DNA-bd_dom_sf"/>
</dbReference>
<proteinExistence type="predicted"/>